<dbReference type="EMBL" id="JACGCM010000452">
    <property type="protein sequence ID" value="KAF6171876.1"/>
    <property type="molecule type" value="Genomic_DNA"/>
</dbReference>
<comment type="caution">
    <text evidence="1">The sequence shown here is derived from an EMBL/GenBank/DDBJ whole genome shotgun (WGS) entry which is preliminary data.</text>
</comment>
<dbReference type="PANTHER" id="PTHR43327:SF36">
    <property type="entry name" value="HYPERSENSITIVE-INDUCED RESPONSE PROTEIN 1"/>
    <property type="match status" value="1"/>
</dbReference>
<name>A0A7J7NXD9_9MAGN</name>
<evidence type="ECO:0000313" key="1">
    <source>
        <dbReference type="EMBL" id="KAF6171876.1"/>
    </source>
</evidence>
<organism evidence="1 2">
    <name type="scientific">Kingdonia uniflora</name>
    <dbReference type="NCBI Taxonomy" id="39325"/>
    <lineage>
        <taxon>Eukaryota</taxon>
        <taxon>Viridiplantae</taxon>
        <taxon>Streptophyta</taxon>
        <taxon>Embryophyta</taxon>
        <taxon>Tracheophyta</taxon>
        <taxon>Spermatophyta</taxon>
        <taxon>Magnoliopsida</taxon>
        <taxon>Ranunculales</taxon>
        <taxon>Circaeasteraceae</taxon>
        <taxon>Kingdonia</taxon>
    </lineage>
</organism>
<gene>
    <name evidence="1" type="ORF">GIB67_011773</name>
</gene>
<accession>A0A7J7NXD9</accession>
<evidence type="ECO:0000313" key="2">
    <source>
        <dbReference type="Proteomes" id="UP000541444"/>
    </source>
</evidence>
<dbReference type="OrthoDB" id="434619at2759"/>
<dbReference type="AlphaFoldDB" id="A0A7J7NXD9"/>
<dbReference type="Proteomes" id="UP000541444">
    <property type="component" value="Unassembled WGS sequence"/>
</dbReference>
<dbReference type="InterPro" id="IPR050710">
    <property type="entry name" value="Band7/mec-2_domain"/>
</dbReference>
<proteinExistence type="predicted"/>
<protein>
    <submittedName>
        <fullName evidence="1">Uncharacterized protein</fullName>
    </submittedName>
</protein>
<reference evidence="1 2" key="1">
    <citation type="journal article" date="2020" name="IScience">
        <title>Genome Sequencing of the Endangered Kingdonia uniflora (Circaeasteraceae, Ranunculales) Reveals Potential Mechanisms of Evolutionary Specialization.</title>
        <authorList>
            <person name="Sun Y."/>
            <person name="Deng T."/>
            <person name="Zhang A."/>
            <person name="Moore M.J."/>
            <person name="Landis J.B."/>
            <person name="Lin N."/>
            <person name="Zhang H."/>
            <person name="Zhang X."/>
            <person name="Huang J."/>
            <person name="Zhang X."/>
            <person name="Sun H."/>
            <person name="Wang H."/>
        </authorList>
    </citation>
    <scope>NUCLEOTIDE SEQUENCE [LARGE SCALE GENOMIC DNA]</scope>
    <source>
        <strain evidence="1">TB1705</strain>
        <tissue evidence="1">Leaf</tissue>
    </source>
</reference>
<feature type="non-terminal residue" evidence="1">
    <location>
        <position position="1"/>
    </location>
</feature>
<dbReference type="PANTHER" id="PTHR43327">
    <property type="entry name" value="STOMATIN-LIKE PROTEIN 2, MITOCHONDRIAL"/>
    <property type="match status" value="1"/>
</dbReference>
<sequence length="137" mass="15242">LIKLGYYRLQIRAYVFNAARLRMAANERVEAEKILEIKRVEGEAEVMYLSWLGIARQRQAIVGGLKDSILGFSVNVPGITVKDTKDTHLFSWVLAIDFVVAGKFNKNNEYAPSDLNICPKKSIPAIDCPNQSRGASG</sequence>
<keyword evidence="2" id="KW-1185">Reference proteome</keyword>